<dbReference type="PANTHER" id="PTHR15583">
    <property type="entry name" value="INTERLEUKIN-17 RECEPTOR"/>
    <property type="match status" value="1"/>
</dbReference>
<dbReference type="InterPro" id="IPR038683">
    <property type="entry name" value="IL17RA/B_FnIII-like_1_sf"/>
</dbReference>
<evidence type="ECO:0000256" key="5">
    <source>
        <dbReference type="ARBA" id="ARBA00022989"/>
    </source>
</evidence>
<feature type="transmembrane region" description="Helical" evidence="9">
    <location>
        <begin position="295"/>
        <end position="316"/>
    </location>
</feature>
<comment type="subcellular location">
    <subcellularLocation>
        <location evidence="1">Cell membrane</location>
        <topology evidence="1">Single-pass type I membrane protein</topology>
    </subcellularLocation>
</comment>
<name>A0A8D0LCU0_SPHPU</name>
<organism evidence="12 13">
    <name type="scientific">Sphenodon punctatus</name>
    <name type="common">Tuatara</name>
    <name type="synonym">Hatteria punctata</name>
    <dbReference type="NCBI Taxonomy" id="8508"/>
    <lineage>
        <taxon>Eukaryota</taxon>
        <taxon>Metazoa</taxon>
        <taxon>Chordata</taxon>
        <taxon>Craniata</taxon>
        <taxon>Vertebrata</taxon>
        <taxon>Euteleostomi</taxon>
        <taxon>Lepidosauria</taxon>
        <taxon>Sphenodontia</taxon>
        <taxon>Sphenodontidae</taxon>
        <taxon>Sphenodon</taxon>
    </lineage>
</organism>
<evidence type="ECO:0000256" key="3">
    <source>
        <dbReference type="ARBA" id="ARBA00022692"/>
    </source>
</evidence>
<dbReference type="PROSITE" id="PS51257">
    <property type="entry name" value="PROKAR_LIPOPROTEIN"/>
    <property type="match status" value="1"/>
</dbReference>
<evidence type="ECO:0000256" key="1">
    <source>
        <dbReference type="ARBA" id="ARBA00004251"/>
    </source>
</evidence>
<evidence type="ECO:0000256" key="6">
    <source>
        <dbReference type="ARBA" id="ARBA00023136"/>
    </source>
</evidence>
<dbReference type="Pfam" id="PF16556">
    <property type="entry name" value="IL17R_fnIII_D1"/>
    <property type="match status" value="1"/>
</dbReference>
<evidence type="ECO:0000256" key="9">
    <source>
        <dbReference type="SAM" id="Phobius"/>
    </source>
</evidence>
<keyword evidence="13" id="KW-1185">Reference proteome</keyword>
<evidence type="ECO:0000259" key="11">
    <source>
        <dbReference type="PROSITE" id="PS51534"/>
    </source>
</evidence>
<dbReference type="OMA" id="HKYMVVY"/>
<evidence type="ECO:0000256" key="2">
    <source>
        <dbReference type="ARBA" id="ARBA00022475"/>
    </source>
</evidence>
<dbReference type="InterPro" id="IPR032356">
    <property type="entry name" value="IL17R_A/B_N"/>
</dbReference>
<reference evidence="12" key="2">
    <citation type="submission" date="2025-09" db="UniProtKB">
        <authorList>
            <consortium name="Ensembl"/>
        </authorList>
    </citation>
    <scope>IDENTIFICATION</scope>
</reference>
<dbReference type="GO" id="GO:0009986">
    <property type="term" value="C:cell surface"/>
    <property type="evidence" value="ECO:0007669"/>
    <property type="project" value="Ensembl"/>
</dbReference>
<keyword evidence="8" id="KW-0325">Glycoprotein</keyword>
<keyword evidence="5 9" id="KW-1133">Transmembrane helix</keyword>
<sequence>MELAARLLFSLALTCGCSRAGTLADPSVTCGFEPGPALEWRKWHNSTPADLNNLSAEFFETRVGTQFKSYQINISWSINADASIRELTATKICIQSEGTSRHWTCIRCNYTEKFQSQTTLSGQRWQFHYAGLPVEPSTHYFISAHNLPPANLNEDSPSKSFKLTSPDCEDNVMKYSKSCIAEGSLWNPSITVCKTESEVEVNFTTSILGKRYTVLLYECEACRAPIVDKIITTKINDTRISVRLQANNQSNNIVVKIIPYFPKCGNDCPRHMGILTTCIQKHSKEITIIDSVGRYVFFTLLALFLTACLIAMAVYFMRNHDAVRKQTLFHPAELQSPLKVLVIYQKDMVFHHTVLAFAEFLREQCRSDVIIDMWQKRKIAEVGPVQWLATQKEVADKVIFLNWSHSSTECDVSCNKTKGSSKDNSECMFTLAFNLFCCDLKNQSSLHKYMVVSFNELNTTGSLPGALNTCPKYCLMKDIDSFCRDLSLSQSQANKSSTKLTYRKWFCYKDEQKYRNTV</sequence>
<dbReference type="PROSITE" id="PS50231">
    <property type="entry name" value="RICIN_B_LECTIN"/>
    <property type="match status" value="1"/>
</dbReference>
<feature type="signal peptide" evidence="10">
    <location>
        <begin position="1"/>
        <end position="24"/>
    </location>
</feature>
<dbReference type="Pfam" id="PF16578">
    <property type="entry name" value="IL17R_fnIII_D2"/>
    <property type="match status" value="1"/>
</dbReference>
<dbReference type="PROSITE" id="PS51534">
    <property type="entry name" value="SEFIR"/>
    <property type="match status" value="1"/>
</dbReference>
<dbReference type="Proteomes" id="UP000694392">
    <property type="component" value="Unplaced"/>
</dbReference>
<dbReference type="GeneTree" id="ENSGT00940000161145"/>
<keyword evidence="7" id="KW-0675">Receptor</keyword>
<dbReference type="InterPro" id="IPR043046">
    <property type="entry name" value="IL17RA/B_FnIII-like_2_sf"/>
</dbReference>
<evidence type="ECO:0000256" key="10">
    <source>
        <dbReference type="SAM" id="SignalP"/>
    </source>
</evidence>
<keyword evidence="6 9" id="KW-0472">Membrane</keyword>
<dbReference type="Gene3D" id="2.60.40.2150">
    <property type="entry name" value="Interleukin-17 receptor A/B, fibronectin-III-like domain 2"/>
    <property type="match status" value="1"/>
</dbReference>
<evidence type="ECO:0000256" key="7">
    <source>
        <dbReference type="ARBA" id="ARBA00023170"/>
    </source>
</evidence>
<dbReference type="FunFam" id="3.40.50.11530:FF:000004">
    <property type="entry name" value="Interleukin 17 receptor B"/>
    <property type="match status" value="1"/>
</dbReference>
<dbReference type="GO" id="GO:0005737">
    <property type="term" value="C:cytoplasm"/>
    <property type="evidence" value="ECO:0007669"/>
    <property type="project" value="Ensembl"/>
</dbReference>
<dbReference type="Pfam" id="PF08357">
    <property type="entry name" value="SEFIR"/>
    <property type="match status" value="1"/>
</dbReference>
<dbReference type="Ensembl" id="ENSSPUT00000026062.1">
    <property type="protein sequence ID" value="ENSSPUP00000024423.1"/>
    <property type="gene ID" value="ENSSPUG00000018715.1"/>
</dbReference>
<keyword evidence="3 9" id="KW-0812">Transmembrane</keyword>
<dbReference type="GO" id="GO:0030368">
    <property type="term" value="F:interleukin-17 receptor activity"/>
    <property type="evidence" value="ECO:0007669"/>
    <property type="project" value="InterPro"/>
</dbReference>
<dbReference type="GO" id="GO:0032736">
    <property type="term" value="P:positive regulation of interleukin-13 production"/>
    <property type="evidence" value="ECO:0007669"/>
    <property type="project" value="Ensembl"/>
</dbReference>
<evidence type="ECO:0000313" key="13">
    <source>
        <dbReference type="Proteomes" id="UP000694392"/>
    </source>
</evidence>
<feature type="domain" description="SEFIR" evidence="11">
    <location>
        <begin position="337"/>
        <end position="484"/>
    </location>
</feature>
<dbReference type="GO" id="GO:0005886">
    <property type="term" value="C:plasma membrane"/>
    <property type="evidence" value="ECO:0007669"/>
    <property type="project" value="UniProtKB-SubCell"/>
</dbReference>
<dbReference type="PANTHER" id="PTHR15583:SF11">
    <property type="entry name" value="INTERLEUKIN-17 RECEPTOR B"/>
    <property type="match status" value="1"/>
</dbReference>
<proteinExistence type="predicted"/>
<evidence type="ECO:0000256" key="8">
    <source>
        <dbReference type="ARBA" id="ARBA00023180"/>
    </source>
</evidence>
<dbReference type="FunFam" id="2.60.40.2160:FF:000002">
    <property type="entry name" value="Interleukin 17 receptor B"/>
    <property type="match status" value="1"/>
</dbReference>
<keyword evidence="4 10" id="KW-0732">Signal</keyword>
<evidence type="ECO:0000256" key="4">
    <source>
        <dbReference type="ARBA" id="ARBA00022729"/>
    </source>
</evidence>
<feature type="chain" id="PRO_5034549964" evidence="10">
    <location>
        <begin position="25"/>
        <end position="518"/>
    </location>
</feature>
<reference evidence="12" key="1">
    <citation type="submission" date="2025-08" db="UniProtKB">
        <authorList>
            <consortium name="Ensembl"/>
        </authorList>
    </citation>
    <scope>IDENTIFICATION</scope>
</reference>
<dbReference type="GO" id="GO:0050729">
    <property type="term" value="P:positive regulation of inflammatory response"/>
    <property type="evidence" value="ECO:0007669"/>
    <property type="project" value="Ensembl"/>
</dbReference>
<evidence type="ECO:0000313" key="12">
    <source>
        <dbReference type="Ensembl" id="ENSSPUP00000024423.1"/>
    </source>
</evidence>
<accession>A0A8D0LCU0</accession>
<dbReference type="Gene3D" id="2.60.40.2160">
    <property type="entry name" value="Interleukin-17 receptor A/B, fibronectin-III-like domain 1"/>
    <property type="match status" value="1"/>
</dbReference>
<dbReference type="InterPro" id="IPR013568">
    <property type="entry name" value="SEFIR_dom"/>
</dbReference>
<dbReference type="GO" id="GO:0032754">
    <property type="term" value="P:positive regulation of interleukin-5 production"/>
    <property type="evidence" value="ECO:0007669"/>
    <property type="project" value="Ensembl"/>
</dbReference>
<dbReference type="AlphaFoldDB" id="A0A8D0LCU0"/>
<dbReference type="InterPro" id="IPR039465">
    <property type="entry name" value="IL-17_rcpt-like"/>
</dbReference>
<dbReference type="Gene3D" id="3.40.50.11530">
    <property type="match status" value="1"/>
</dbReference>
<gene>
    <name evidence="12" type="primary">IL17RB</name>
</gene>
<keyword evidence="2" id="KW-1003">Cell membrane</keyword>
<protein>
    <submittedName>
        <fullName evidence="12">Interleukin 17 receptor B</fullName>
    </submittedName>
</protein>